<evidence type="ECO:0000256" key="8">
    <source>
        <dbReference type="ARBA" id="ARBA00023211"/>
    </source>
</evidence>
<dbReference type="EC" id="3.1.-.-" evidence="10"/>
<comment type="function">
    <text evidence="10">CRISPR (clustered regularly interspaced short palindromic repeat), is an adaptive immune system that provides protection against mobile genetic elements (viruses, transposable elements and conjugative plasmids). CRISPR clusters contain spacers, sequences complementary to antecedent mobile elements, and target invading nucleic acids. CRISPR clusters are transcribed and processed into CRISPR RNA (crRNA). Acts as a dsDNA endonuclease. Involved in the integration of spacer DNA into the CRISPR cassette.</text>
</comment>
<feature type="binding site" evidence="10">
    <location>
        <position position="207"/>
    </location>
    <ligand>
        <name>Mn(2+)</name>
        <dbReference type="ChEBI" id="CHEBI:29035"/>
    </ligand>
</feature>
<dbReference type="InterPro" id="IPR042206">
    <property type="entry name" value="CRISPR-assoc_Cas1_C"/>
</dbReference>
<dbReference type="GO" id="GO:0016787">
    <property type="term" value="F:hydrolase activity"/>
    <property type="evidence" value="ECO:0007669"/>
    <property type="project" value="UniProtKB-KW"/>
</dbReference>
<dbReference type="GO" id="GO:0046872">
    <property type="term" value="F:metal ion binding"/>
    <property type="evidence" value="ECO:0007669"/>
    <property type="project" value="UniProtKB-UniRule"/>
</dbReference>
<comment type="caution">
    <text evidence="11">The sequence shown here is derived from an EMBL/GenBank/DDBJ whole genome shotgun (WGS) entry which is preliminary data.</text>
</comment>
<evidence type="ECO:0000256" key="9">
    <source>
        <dbReference type="ARBA" id="ARBA00038592"/>
    </source>
</evidence>
<evidence type="ECO:0000256" key="3">
    <source>
        <dbReference type="ARBA" id="ARBA00022759"/>
    </source>
</evidence>
<dbReference type="Gene3D" id="1.20.120.920">
    <property type="entry name" value="CRISPR-associated endonuclease Cas1, C-terminal domain"/>
    <property type="match status" value="1"/>
</dbReference>
<evidence type="ECO:0000256" key="10">
    <source>
        <dbReference type="HAMAP-Rule" id="MF_01470"/>
    </source>
</evidence>
<dbReference type="GO" id="GO:0004520">
    <property type="term" value="F:DNA endonuclease activity"/>
    <property type="evidence" value="ECO:0007669"/>
    <property type="project" value="InterPro"/>
</dbReference>
<keyword evidence="4 10" id="KW-0378">Hydrolase</keyword>
<dbReference type="GO" id="GO:0043571">
    <property type="term" value="P:maintenance of CRISPR repeat elements"/>
    <property type="evidence" value="ECO:0007669"/>
    <property type="project" value="UniProtKB-UniRule"/>
</dbReference>
<comment type="cofactor">
    <cofactor evidence="10">
        <name>Mg(2+)</name>
        <dbReference type="ChEBI" id="CHEBI:18420"/>
    </cofactor>
    <cofactor evidence="10">
        <name>Mn(2+)</name>
        <dbReference type="ChEBI" id="CHEBI:29035"/>
    </cofactor>
</comment>
<sequence>MSYRQIYIRKAEKLSLRHHSLIIKKESEEIAIPLEDIASLLLEDHQTVITAALLAALSDYYITLIICDEKHLPITQTLPMNMHYKQLKVFYDQLGVKKPFNSQLWNRLIHYKIMNQKTVIDSTVKNEDASIKLKQCIKDLQSGDKTNREAIAAKIFFEAMYGNVFSRKRKSEDAVNAALNYGYSIIAGQVTRVLTMYGFNTNIGIHHESMNNSFNLSYDFVEPYRPVVDLYVYKHLNELDYPLPIAIRKELIELLQFKVKLNNKFYNLQFAIEETVKSYIKCLENDDSSLLCLPELTIDENENQEDDSIEL</sequence>
<keyword evidence="3 10" id="KW-0255">Endonuclease</keyword>
<accession>A0AB35UPX0</accession>
<gene>
    <name evidence="10 11" type="primary">cas1</name>
    <name evidence="11" type="ORF">MQE39_08490</name>
</gene>
<organism evidence="11 12">
    <name type="scientific">Dielma fastidiosa</name>
    <dbReference type="NCBI Taxonomy" id="1034346"/>
    <lineage>
        <taxon>Bacteria</taxon>
        <taxon>Bacillati</taxon>
        <taxon>Bacillota</taxon>
        <taxon>Erysipelotrichia</taxon>
        <taxon>Erysipelotrichales</taxon>
        <taxon>Erysipelotrichaceae</taxon>
        <taxon>Dielma</taxon>
    </lineage>
</organism>
<evidence type="ECO:0000256" key="7">
    <source>
        <dbReference type="ARBA" id="ARBA00023125"/>
    </source>
</evidence>
<dbReference type="GO" id="GO:0003677">
    <property type="term" value="F:DNA binding"/>
    <property type="evidence" value="ECO:0007669"/>
    <property type="project" value="UniProtKB-KW"/>
</dbReference>
<keyword evidence="8 10" id="KW-0464">Manganese</keyword>
<dbReference type="RefSeq" id="WP_320883542.1">
    <property type="nucleotide sequence ID" value="NZ_BAABZA010000005.1"/>
</dbReference>
<reference evidence="11" key="1">
    <citation type="submission" date="2022-03" db="EMBL/GenBank/DDBJ databases">
        <title>First case of bacteraemia caused by Dielma fastidiosa in a patient hospitalised with diverticulitis.</title>
        <authorList>
            <person name="Forman-Ankjaer B."/>
            <person name="Hvid-Jensen F."/>
            <person name="Kobel C.M."/>
            <person name="Greve T."/>
        </authorList>
    </citation>
    <scope>NUCLEOTIDE SEQUENCE</scope>
    <source>
        <strain evidence="11">AUH_DF_2021</strain>
    </source>
</reference>
<evidence type="ECO:0000313" key="11">
    <source>
        <dbReference type="EMBL" id="MDY5168154.1"/>
    </source>
</evidence>
<dbReference type="InterPro" id="IPR050646">
    <property type="entry name" value="Cas1"/>
</dbReference>
<keyword evidence="6 10" id="KW-0051">Antiviral defense</keyword>
<evidence type="ECO:0000256" key="1">
    <source>
        <dbReference type="ARBA" id="ARBA00022722"/>
    </source>
</evidence>
<feature type="binding site" evidence="10">
    <location>
        <position position="149"/>
    </location>
    <ligand>
        <name>Mn(2+)</name>
        <dbReference type="ChEBI" id="CHEBI:29035"/>
    </ligand>
</feature>
<comment type="similarity">
    <text evidence="10">Belongs to the CRISPR-associated endonuclease Cas1 family.</text>
</comment>
<dbReference type="Pfam" id="PF01867">
    <property type="entry name" value="Cas_Cas1"/>
    <property type="match status" value="1"/>
</dbReference>
<dbReference type="GO" id="GO:0051607">
    <property type="term" value="P:defense response to virus"/>
    <property type="evidence" value="ECO:0007669"/>
    <property type="project" value="UniProtKB-UniRule"/>
</dbReference>
<evidence type="ECO:0000256" key="2">
    <source>
        <dbReference type="ARBA" id="ARBA00022723"/>
    </source>
</evidence>
<dbReference type="InterPro" id="IPR019855">
    <property type="entry name" value="CRISPR-assoc_Cas1_NMENI"/>
</dbReference>
<dbReference type="InterPro" id="IPR002729">
    <property type="entry name" value="CRISPR-assoc_Cas1"/>
</dbReference>
<proteinExistence type="inferred from homology"/>
<dbReference type="PANTHER" id="PTHR34353">
    <property type="entry name" value="CRISPR-ASSOCIATED ENDONUCLEASE CAS1 1"/>
    <property type="match status" value="1"/>
</dbReference>
<keyword evidence="7 10" id="KW-0238">DNA-binding</keyword>
<evidence type="ECO:0000313" key="12">
    <source>
        <dbReference type="Proteomes" id="UP001276902"/>
    </source>
</evidence>
<dbReference type="NCBIfam" id="TIGR03639">
    <property type="entry name" value="cas1_NMENI"/>
    <property type="match status" value="1"/>
</dbReference>
<dbReference type="Gene3D" id="3.100.10.20">
    <property type="entry name" value="CRISPR-associated endonuclease Cas1, N-terminal domain"/>
    <property type="match status" value="1"/>
</dbReference>
<feature type="binding site" evidence="10">
    <location>
        <position position="222"/>
    </location>
    <ligand>
        <name>Mn(2+)</name>
        <dbReference type="ChEBI" id="CHEBI:29035"/>
    </ligand>
</feature>
<keyword evidence="1 10" id="KW-0540">Nuclease</keyword>
<keyword evidence="5 10" id="KW-0460">Magnesium</keyword>
<protein>
    <recommendedName>
        <fullName evidence="10">CRISPR-associated endonuclease Cas1</fullName>
        <ecNumber evidence="10">3.1.-.-</ecNumber>
    </recommendedName>
</protein>
<dbReference type="HAMAP" id="MF_01470">
    <property type="entry name" value="Cas1"/>
    <property type="match status" value="1"/>
</dbReference>
<comment type="subunit">
    <text evidence="9 10">Homodimer, forms a heterotetramer with a Cas2 homodimer.</text>
</comment>
<dbReference type="Proteomes" id="UP001276902">
    <property type="component" value="Unassembled WGS sequence"/>
</dbReference>
<evidence type="ECO:0000256" key="6">
    <source>
        <dbReference type="ARBA" id="ARBA00023118"/>
    </source>
</evidence>
<dbReference type="EMBL" id="JALDAW010000013">
    <property type="protein sequence ID" value="MDY5168154.1"/>
    <property type="molecule type" value="Genomic_DNA"/>
</dbReference>
<evidence type="ECO:0000256" key="4">
    <source>
        <dbReference type="ARBA" id="ARBA00022801"/>
    </source>
</evidence>
<dbReference type="AlphaFoldDB" id="A0AB35UPX0"/>
<keyword evidence="2 10" id="KW-0479">Metal-binding</keyword>
<name>A0AB35UPX0_9FIRM</name>
<evidence type="ECO:0000256" key="5">
    <source>
        <dbReference type="ARBA" id="ARBA00022842"/>
    </source>
</evidence>
<dbReference type="InterPro" id="IPR042211">
    <property type="entry name" value="CRISPR-assoc_Cas1_N"/>
</dbReference>
<dbReference type="NCBIfam" id="TIGR00287">
    <property type="entry name" value="cas1"/>
    <property type="match status" value="1"/>
</dbReference>
<dbReference type="PANTHER" id="PTHR34353:SF2">
    <property type="entry name" value="CRISPR-ASSOCIATED ENDONUCLEASE CAS1 1"/>
    <property type="match status" value="1"/>
</dbReference>